<feature type="non-terminal residue" evidence="1">
    <location>
        <position position="82"/>
    </location>
</feature>
<reference evidence="1 2" key="1">
    <citation type="submission" date="2014-04" db="EMBL/GenBank/DDBJ databases">
        <title>Evolutionary Origins and Diversification of the Mycorrhizal Mutualists.</title>
        <authorList>
            <consortium name="DOE Joint Genome Institute"/>
            <consortium name="Mycorrhizal Genomics Consortium"/>
            <person name="Kohler A."/>
            <person name="Kuo A."/>
            <person name="Nagy L.G."/>
            <person name="Floudas D."/>
            <person name="Copeland A."/>
            <person name="Barry K.W."/>
            <person name="Cichocki N."/>
            <person name="Veneault-Fourrey C."/>
            <person name="LaButti K."/>
            <person name="Lindquist E.A."/>
            <person name="Lipzen A."/>
            <person name="Lundell T."/>
            <person name="Morin E."/>
            <person name="Murat C."/>
            <person name="Riley R."/>
            <person name="Ohm R."/>
            <person name="Sun H."/>
            <person name="Tunlid A."/>
            <person name="Henrissat B."/>
            <person name="Grigoriev I.V."/>
            <person name="Hibbett D.S."/>
            <person name="Martin F."/>
        </authorList>
    </citation>
    <scope>NUCLEOTIDE SEQUENCE [LARGE SCALE GENOMIC DNA]</scope>
    <source>
        <strain evidence="1 2">Koide BX008</strain>
    </source>
</reference>
<proteinExistence type="predicted"/>
<dbReference type="AlphaFoldDB" id="A0A0C2T429"/>
<dbReference type="HOGENOM" id="CLU_2564528_0_0_1"/>
<accession>A0A0C2T429</accession>
<protein>
    <submittedName>
        <fullName evidence="1">Uncharacterized protein</fullName>
    </submittedName>
</protein>
<evidence type="ECO:0000313" key="2">
    <source>
        <dbReference type="Proteomes" id="UP000054549"/>
    </source>
</evidence>
<dbReference type="InParanoid" id="A0A0C2T429"/>
<dbReference type="Proteomes" id="UP000054549">
    <property type="component" value="Unassembled WGS sequence"/>
</dbReference>
<gene>
    <name evidence="1" type="ORF">M378DRAFT_167082</name>
</gene>
<sequence>MLYMNQWQRWPVVLISQYGRRYSTGESIKTTQKAESPLTRPLPRDQSYVEAKVLSCGTAAEPSSQYRSKRCIYAPMRKEPTN</sequence>
<organism evidence="1 2">
    <name type="scientific">Amanita muscaria (strain Koide BX008)</name>
    <dbReference type="NCBI Taxonomy" id="946122"/>
    <lineage>
        <taxon>Eukaryota</taxon>
        <taxon>Fungi</taxon>
        <taxon>Dikarya</taxon>
        <taxon>Basidiomycota</taxon>
        <taxon>Agaricomycotina</taxon>
        <taxon>Agaricomycetes</taxon>
        <taxon>Agaricomycetidae</taxon>
        <taxon>Agaricales</taxon>
        <taxon>Pluteineae</taxon>
        <taxon>Amanitaceae</taxon>
        <taxon>Amanita</taxon>
    </lineage>
</organism>
<evidence type="ECO:0000313" key="1">
    <source>
        <dbReference type="EMBL" id="KIL61279.1"/>
    </source>
</evidence>
<name>A0A0C2T429_AMAMK</name>
<dbReference type="EMBL" id="KN818286">
    <property type="protein sequence ID" value="KIL61279.1"/>
    <property type="molecule type" value="Genomic_DNA"/>
</dbReference>
<keyword evidence="2" id="KW-1185">Reference proteome</keyword>